<evidence type="ECO:0000256" key="1">
    <source>
        <dbReference type="SAM" id="Phobius"/>
    </source>
</evidence>
<dbReference type="AlphaFoldDB" id="A0A5E7EJ85"/>
<accession>A0A5E7EJ85</accession>
<evidence type="ECO:0008006" key="5">
    <source>
        <dbReference type="Google" id="ProtNLM"/>
    </source>
</evidence>
<feature type="transmembrane region" description="Helical" evidence="1">
    <location>
        <begin position="38"/>
        <end position="65"/>
    </location>
</feature>
<dbReference type="EMBL" id="CABVHY010000026">
    <property type="protein sequence ID" value="VVO26824.1"/>
    <property type="molecule type" value="Genomic_DNA"/>
</dbReference>
<dbReference type="OrthoDB" id="7017329at2"/>
<dbReference type="RefSeq" id="WP_150805972.1">
    <property type="nucleotide sequence ID" value="NZ_CABVHY010000026.1"/>
</dbReference>
<keyword evidence="1" id="KW-0472">Membrane</keyword>
<organism evidence="3 4">
    <name type="scientific">Pseudomonas fluorescens</name>
    <dbReference type="NCBI Taxonomy" id="294"/>
    <lineage>
        <taxon>Bacteria</taxon>
        <taxon>Pseudomonadati</taxon>
        <taxon>Pseudomonadota</taxon>
        <taxon>Gammaproteobacteria</taxon>
        <taxon>Pseudomonadales</taxon>
        <taxon>Pseudomonadaceae</taxon>
        <taxon>Pseudomonas</taxon>
    </lineage>
</organism>
<keyword evidence="1" id="KW-0812">Transmembrane</keyword>
<feature type="signal peptide" evidence="2">
    <location>
        <begin position="1"/>
        <end position="22"/>
    </location>
</feature>
<sequence precursor="true">MTHSIPLSFSLCLVLLSPLCMADKVVREVPDTTGGKGYGTLTGMMVGAVGGPLGALVGAGAGFFLGGAAQQASGQSGTAYEVKDAQGNLSTVRSPNERFTVGQQVTRKGLRLVAQEE</sequence>
<keyword evidence="1" id="KW-1133">Transmembrane helix</keyword>
<reference evidence="3 4" key="1">
    <citation type="submission" date="2019-09" db="EMBL/GenBank/DDBJ databases">
        <authorList>
            <person name="Chandra G."/>
            <person name="Truman W A."/>
        </authorList>
    </citation>
    <scope>NUCLEOTIDE SEQUENCE [LARGE SCALE GENOMIC DNA]</scope>
    <source>
        <strain evidence="3">PS723</strain>
    </source>
</reference>
<keyword evidence="2" id="KW-0732">Signal</keyword>
<feature type="chain" id="PRO_5022869548" description="Outer membrane lipoprotein SlyB" evidence="2">
    <location>
        <begin position="23"/>
        <end position="117"/>
    </location>
</feature>
<dbReference type="Proteomes" id="UP000379480">
    <property type="component" value="Unassembled WGS sequence"/>
</dbReference>
<gene>
    <name evidence="3" type="ORF">PS723_04665</name>
</gene>
<protein>
    <recommendedName>
        <fullName evidence="5">Outer membrane lipoprotein SlyB</fullName>
    </recommendedName>
</protein>
<evidence type="ECO:0000256" key="2">
    <source>
        <dbReference type="SAM" id="SignalP"/>
    </source>
</evidence>
<name>A0A5E7EJ85_PSEFL</name>
<evidence type="ECO:0000313" key="3">
    <source>
        <dbReference type="EMBL" id="VVO26824.1"/>
    </source>
</evidence>
<proteinExistence type="predicted"/>
<evidence type="ECO:0000313" key="4">
    <source>
        <dbReference type="Proteomes" id="UP000379480"/>
    </source>
</evidence>